<keyword evidence="8" id="KW-1185">Reference proteome</keyword>
<dbReference type="InterPro" id="IPR036390">
    <property type="entry name" value="WH_DNA-bd_sf"/>
</dbReference>
<dbReference type="RefSeq" id="WP_172113840.1">
    <property type="nucleotide sequence ID" value="NZ_JABFDM010000002.1"/>
</dbReference>
<comment type="caution">
    <text evidence="7">The sequence shown here is derived from an EMBL/GenBank/DDBJ whole genome shotgun (WGS) entry which is preliminary data.</text>
</comment>
<dbReference type="Pfam" id="PF00126">
    <property type="entry name" value="HTH_1"/>
    <property type="match status" value="1"/>
</dbReference>
<dbReference type="InterPro" id="IPR050176">
    <property type="entry name" value="LTTR"/>
</dbReference>
<keyword evidence="5" id="KW-0804">Transcription</keyword>
<comment type="similarity">
    <text evidence="2">Belongs to the LysR transcriptional regulatory family.</text>
</comment>
<accession>A0ABX2CKR7</accession>
<dbReference type="InterPro" id="IPR000847">
    <property type="entry name" value="LysR_HTH_N"/>
</dbReference>
<protein>
    <submittedName>
        <fullName evidence="7">LysR family transcriptional regulator</fullName>
    </submittedName>
</protein>
<dbReference type="SUPFAM" id="SSF46785">
    <property type="entry name" value="Winged helix' DNA-binding domain"/>
    <property type="match status" value="1"/>
</dbReference>
<dbReference type="Gene3D" id="1.10.10.10">
    <property type="entry name" value="Winged helix-like DNA-binding domain superfamily/Winged helix DNA-binding domain"/>
    <property type="match status" value="1"/>
</dbReference>
<feature type="domain" description="HTH lysR-type" evidence="6">
    <location>
        <begin position="1"/>
        <end position="58"/>
    </location>
</feature>
<dbReference type="PROSITE" id="PS50931">
    <property type="entry name" value="HTH_LYSR"/>
    <property type="match status" value="1"/>
</dbReference>
<evidence type="ECO:0000259" key="6">
    <source>
        <dbReference type="PROSITE" id="PS50931"/>
    </source>
</evidence>
<proteinExistence type="inferred from homology"/>
<dbReference type="PANTHER" id="PTHR30579">
    <property type="entry name" value="TRANSCRIPTIONAL REGULATOR"/>
    <property type="match status" value="1"/>
</dbReference>
<evidence type="ECO:0000313" key="8">
    <source>
        <dbReference type="Proteomes" id="UP000886476"/>
    </source>
</evidence>
<dbReference type="PANTHER" id="PTHR30579:SF3">
    <property type="entry name" value="TRANSCRIPTIONAL REGULATORY PROTEIN"/>
    <property type="match status" value="1"/>
</dbReference>
<dbReference type="EMBL" id="JABFDN010000012">
    <property type="protein sequence ID" value="NPU68792.1"/>
    <property type="molecule type" value="Genomic_DNA"/>
</dbReference>
<evidence type="ECO:0000256" key="2">
    <source>
        <dbReference type="ARBA" id="ARBA00009437"/>
    </source>
</evidence>
<dbReference type="Gene3D" id="3.40.190.10">
    <property type="entry name" value="Periplasmic binding protein-like II"/>
    <property type="match status" value="1"/>
</dbReference>
<dbReference type="Proteomes" id="UP000886476">
    <property type="component" value="Unassembled WGS sequence"/>
</dbReference>
<evidence type="ECO:0000256" key="4">
    <source>
        <dbReference type="ARBA" id="ARBA00023125"/>
    </source>
</evidence>
<keyword evidence="3" id="KW-0805">Transcription regulation</keyword>
<evidence type="ECO:0000256" key="3">
    <source>
        <dbReference type="ARBA" id="ARBA00023015"/>
    </source>
</evidence>
<name>A0ABX2CKR7_9BRAD</name>
<sequence>MNWDDLRIVAAVRDAGSYAGAGARLRIDETTVGRRLARIETALGVRLFEAVDGGRRPTPACEMVLAHVEAMASHAADIARVGAAQEGVTGRFRLAATPAVAERILAPRMASLLTAHSGLRLQLLTASSNVSFSRWQADFAIRLRKPEKGDFTITRLGSVRLYLIEPASGPVSFVCAYPDELDGIPEQQILKQRKLFDAARCMTDDVRLMSEVLRGGHAAAVLPEHACRDLLADRTLRVTQLPRRRDIWLLVQTHLKRDPAARVVIDWLRGCFAEFQAGD</sequence>
<dbReference type="Pfam" id="PF03466">
    <property type="entry name" value="LysR_substrate"/>
    <property type="match status" value="1"/>
</dbReference>
<comment type="function">
    <text evidence="1">NodD regulates the expression of the nodABCFE genes which encode other nodulation proteins. NodD is also a negative regulator of its own expression. Binds flavonoids as inducers.</text>
</comment>
<keyword evidence="4" id="KW-0238">DNA-binding</keyword>
<dbReference type="InterPro" id="IPR036388">
    <property type="entry name" value="WH-like_DNA-bd_sf"/>
</dbReference>
<gene>
    <name evidence="7" type="ORF">HL667_27580</name>
</gene>
<reference evidence="7" key="1">
    <citation type="submission" date="2020-05" db="EMBL/GenBank/DDBJ databases">
        <title>Nod-independent and nitrogen-fixing Bradyrhizobium aeschynomene sp. nov. isolated from nodules of Aeschynomene indica.</title>
        <authorList>
            <person name="Zhang Z."/>
        </authorList>
    </citation>
    <scope>NUCLEOTIDE SEQUENCE</scope>
    <source>
        <strain evidence="7">83012</strain>
    </source>
</reference>
<dbReference type="InterPro" id="IPR005119">
    <property type="entry name" value="LysR_subst-bd"/>
</dbReference>
<evidence type="ECO:0000256" key="5">
    <source>
        <dbReference type="ARBA" id="ARBA00023163"/>
    </source>
</evidence>
<dbReference type="SUPFAM" id="SSF53850">
    <property type="entry name" value="Periplasmic binding protein-like II"/>
    <property type="match status" value="1"/>
</dbReference>
<evidence type="ECO:0000256" key="1">
    <source>
        <dbReference type="ARBA" id="ARBA00003502"/>
    </source>
</evidence>
<evidence type="ECO:0000313" key="7">
    <source>
        <dbReference type="EMBL" id="NPU68792.1"/>
    </source>
</evidence>
<organism evidence="7 8">
    <name type="scientific">Bradyrhizobium aeschynomenes</name>
    <dbReference type="NCBI Taxonomy" id="2734909"/>
    <lineage>
        <taxon>Bacteria</taxon>
        <taxon>Pseudomonadati</taxon>
        <taxon>Pseudomonadota</taxon>
        <taxon>Alphaproteobacteria</taxon>
        <taxon>Hyphomicrobiales</taxon>
        <taxon>Nitrobacteraceae</taxon>
        <taxon>Bradyrhizobium</taxon>
    </lineage>
</organism>